<dbReference type="RefSeq" id="WP_092349723.1">
    <property type="nucleotide sequence ID" value="NZ_FNQN01000009.1"/>
</dbReference>
<keyword evidence="8" id="KW-0949">S-adenosyl-L-methionine</keyword>
<protein>
    <recommendedName>
        <fullName evidence="16 18">Prepilin leader peptidase/N-methyltransferase</fullName>
        <ecNumber evidence="18">2.1.1.-</ecNumber>
        <ecNumber evidence="15 18">3.4.23.43</ecNumber>
    </recommendedName>
</protein>
<comment type="similarity">
    <text evidence="2 17">Belongs to the peptidase A24 family.</text>
</comment>
<evidence type="ECO:0000256" key="6">
    <source>
        <dbReference type="ARBA" id="ARBA00022670"/>
    </source>
</evidence>
<comment type="catalytic activity">
    <reaction evidence="14 18">
        <text>Typically cleaves a -Gly-|-Phe- bond to release an N-terminal, basic peptide of 5-8 residues from type IV prepilin, and then N-methylates the new N-terminal amino group, the methyl donor being S-adenosyl-L-methionine.</text>
        <dbReference type="EC" id="3.4.23.43"/>
    </reaction>
</comment>
<dbReference type="PRINTS" id="PR00864">
    <property type="entry name" value="PREPILNPTASE"/>
</dbReference>
<dbReference type="GO" id="GO:0005886">
    <property type="term" value="C:plasma membrane"/>
    <property type="evidence" value="ECO:0007669"/>
    <property type="project" value="UniProtKB-SubCell"/>
</dbReference>
<evidence type="ECO:0000256" key="3">
    <source>
        <dbReference type="ARBA" id="ARBA00022475"/>
    </source>
</evidence>
<evidence type="ECO:0000256" key="12">
    <source>
        <dbReference type="ARBA" id="ARBA00023136"/>
    </source>
</evidence>
<dbReference type="AlphaFoldDB" id="A0A1H4CYG3"/>
<keyword evidence="10 18" id="KW-0378">Hydrolase</keyword>
<feature type="domain" description="Prepilin type IV endopeptidase peptidase" evidence="20">
    <location>
        <begin position="107"/>
        <end position="216"/>
    </location>
</feature>
<organism evidence="22 23">
    <name type="scientific">Desulfuromusa kysingii</name>
    <dbReference type="NCBI Taxonomy" id="37625"/>
    <lineage>
        <taxon>Bacteria</taxon>
        <taxon>Pseudomonadati</taxon>
        <taxon>Thermodesulfobacteriota</taxon>
        <taxon>Desulfuromonadia</taxon>
        <taxon>Desulfuromonadales</taxon>
        <taxon>Geopsychrobacteraceae</taxon>
        <taxon>Desulfuromusa</taxon>
    </lineage>
</organism>
<evidence type="ECO:0000259" key="20">
    <source>
        <dbReference type="Pfam" id="PF01478"/>
    </source>
</evidence>
<dbReference type="GO" id="GO:0008168">
    <property type="term" value="F:methyltransferase activity"/>
    <property type="evidence" value="ECO:0007669"/>
    <property type="project" value="UniProtKB-KW"/>
</dbReference>
<evidence type="ECO:0000259" key="21">
    <source>
        <dbReference type="Pfam" id="PF06750"/>
    </source>
</evidence>
<dbReference type="InterPro" id="IPR000045">
    <property type="entry name" value="Prepilin_IV_endopep_pep"/>
</dbReference>
<keyword evidence="13 18" id="KW-0511">Multifunctional enzyme</keyword>
<proteinExistence type="inferred from homology"/>
<feature type="transmembrane region" description="Helical" evidence="19">
    <location>
        <begin position="129"/>
        <end position="148"/>
    </location>
</feature>
<evidence type="ECO:0000256" key="19">
    <source>
        <dbReference type="SAM" id="Phobius"/>
    </source>
</evidence>
<keyword evidence="5 18" id="KW-0489">Methyltransferase</keyword>
<feature type="transmembrane region" description="Helical" evidence="19">
    <location>
        <begin position="6"/>
        <end position="28"/>
    </location>
</feature>
<evidence type="ECO:0000256" key="2">
    <source>
        <dbReference type="ARBA" id="ARBA00005801"/>
    </source>
</evidence>
<dbReference type="GO" id="GO:0006465">
    <property type="term" value="P:signal peptide processing"/>
    <property type="evidence" value="ECO:0007669"/>
    <property type="project" value="TreeGrafter"/>
</dbReference>
<evidence type="ECO:0000256" key="13">
    <source>
        <dbReference type="ARBA" id="ARBA00023268"/>
    </source>
</evidence>
<dbReference type="FunFam" id="1.20.120.1220:FF:000001">
    <property type="entry name" value="Type 4 prepilin-like proteins leader peptide-processing enzyme"/>
    <property type="match status" value="1"/>
</dbReference>
<dbReference type="InterPro" id="IPR050882">
    <property type="entry name" value="Prepilin_peptidase/N-MTase"/>
</dbReference>
<evidence type="ECO:0000256" key="10">
    <source>
        <dbReference type="ARBA" id="ARBA00022801"/>
    </source>
</evidence>
<gene>
    <name evidence="22" type="ORF">SAMN05660420_02721</name>
</gene>
<sequence length="259" mass="28623">MPFEFYFFLSSAFILGAVIGSFLNVCIYRIPAGKSIVSPPSACPHCGHRIKWFQNIPIVSYLFLGGKCASCKTAISFRYPAIEALTGLLFVLNLYYFGFSLATLIYWVFLAALVTISFIDLDHQIIPDVISLPGIIVGFVCSFFIPWLPWLDSLLGIVLGGGILLAIAWIYERVAKREGMGGGDIKLLAMLGAFLGWKAILPVVFIASLFGSLVGVPLMLLQKGDTKLAIPFGPFLAFAAIVYLFWGQELIFWYLNLFH</sequence>
<evidence type="ECO:0000256" key="7">
    <source>
        <dbReference type="ARBA" id="ARBA00022679"/>
    </source>
</evidence>
<feature type="transmembrane region" description="Helical" evidence="19">
    <location>
        <begin position="154"/>
        <end position="175"/>
    </location>
</feature>
<evidence type="ECO:0000256" key="11">
    <source>
        <dbReference type="ARBA" id="ARBA00022989"/>
    </source>
</evidence>
<keyword evidence="12 19" id="KW-0472">Membrane</keyword>
<keyword evidence="11 19" id="KW-1133">Transmembrane helix</keyword>
<dbReference type="EC" id="3.4.23.43" evidence="15 18"/>
<dbReference type="Proteomes" id="UP000199409">
    <property type="component" value="Unassembled WGS sequence"/>
</dbReference>
<dbReference type="OrthoDB" id="9789291at2"/>
<feature type="domain" description="Prepilin peptidase A24 N-terminal" evidence="21">
    <location>
        <begin position="14"/>
        <end position="96"/>
    </location>
</feature>
<dbReference type="Pfam" id="PF01478">
    <property type="entry name" value="Peptidase_A24"/>
    <property type="match status" value="1"/>
</dbReference>
<dbReference type="InterPro" id="IPR010627">
    <property type="entry name" value="Prepilin_pept_A24_N"/>
</dbReference>
<evidence type="ECO:0000256" key="9">
    <source>
        <dbReference type="ARBA" id="ARBA00022692"/>
    </source>
</evidence>
<evidence type="ECO:0000256" key="17">
    <source>
        <dbReference type="RuleBase" id="RU003793"/>
    </source>
</evidence>
<keyword evidence="7 18" id="KW-0808">Transferase</keyword>
<dbReference type="STRING" id="37625.SAMN05660420_02721"/>
<keyword evidence="23" id="KW-1185">Reference proteome</keyword>
<name>A0A1H4CYG3_9BACT</name>
<dbReference type="PANTHER" id="PTHR30487:SF0">
    <property type="entry name" value="PREPILIN LEADER PEPTIDASE_N-METHYLTRANSFERASE-RELATED"/>
    <property type="match status" value="1"/>
</dbReference>
<feature type="transmembrane region" description="Helical" evidence="19">
    <location>
        <begin position="232"/>
        <end position="255"/>
    </location>
</feature>
<dbReference type="EMBL" id="FNQN01000009">
    <property type="protein sequence ID" value="SEA65142.1"/>
    <property type="molecule type" value="Genomic_DNA"/>
</dbReference>
<accession>A0A1H4CYG3</accession>
<evidence type="ECO:0000256" key="5">
    <source>
        <dbReference type="ARBA" id="ARBA00022603"/>
    </source>
</evidence>
<evidence type="ECO:0000256" key="4">
    <source>
        <dbReference type="ARBA" id="ARBA00022519"/>
    </source>
</evidence>
<dbReference type="EC" id="2.1.1.-" evidence="18"/>
<dbReference type="InterPro" id="IPR014032">
    <property type="entry name" value="Peptidase_A24A_bac"/>
</dbReference>
<evidence type="ECO:0000256" key="15">
    <source>
        <dbReference type="ARBA" id="ARBA00067082"/>
    </source>
</evidence>
<keyword evidence="6 18" id="KW-0645">Protease</keyword>
<keyword evidence="3" id="KW-1003">Cell membrane</keyword>
<evidence type="ECO:0000256" key="18">
    <source>
        <dbReference type="RuleBase" id="RU003794"/>
    </source>
</evidence>
<comment type="subcellular location">
    <subcellularLocation>
        <location evidence="1">Cell inner membrane</location>
        <topology evidence="1">Multi-pass membrane protein</topology>
    </subcellularLocation>
    <subcellularLocation>
        <location evidence="18">Cell membrane</location>
        <topology evidence="18">Multi-pass membrane protein</topology>
    </subcellularLocation>
</comment>
<comment type="function">
    <text evidence="18">Plays an essential role in type IV pili and type II pseudopili formation by proteolytically removing the leader sequence from substrate proteins and subsequently monomethylating the alpha-amino group of the newly exposed N-terminal phenylalanine.</text>
</comment>
<keyword evidence="4" id="KW-0997">Cell inner membrane</keyword>
<dbReference type="GO" id="GO:0004190">
    <property type="term" value="F:aspartic-type endopeptidase activity"/>
    <property type="evidence" value="ECO:0007669"/>
    <property type="project" value="UniProtKB-EC"/>
</dbReference>
<dbReference type="Gene3D" id="1.20.120.1220">
    <property type="match status" value="1"/>
</dbReference>
<evidence type="ECO:0000256" key="1">
    <source>
        <dbReference type="ARBA" id="ARBA00004429"/>
    </source>
</evidence>
<evidence type="ECO:0000313" key="22">
    <source>
        <dbReference type="EMBL" id="SEA65142.1"/>
    </source>
</evidence>
<dbReference type="PANTHER" id="PTHR30487">
    <property type="entry name" value="TYPE 4 PREPILIN-LIKE PROTEINS LEADER PEPTIDE-PROCESSING ENZYME"/>
    <property type="match status" value="1"/>
</dbReference>
<evidence type="ECO:0000256" key="14">
    <source>
        <dbReference type="ARBA" id="ARBA00050401"/>
    </source>
</evidence>
<dbReference type="GO" id="GO:0032259">
    <property type="term" value="P:methylation"/>
    <property type="evidence" value="ECO:0007669"/>
    <property type="project" value="UniProtKB-KW"/>
</dbReference>
<reference evidence="22 23" key="1">
    <citation type="submission" date="2016-10" db="EMBL/GenBank/DDBJ databases">
        <authorList>
            <person name="de Groot N.N."/>
        </authorList>
    </citation>
    <scope>NUCLEOTIDE SEQUENCE [LARGE SCALE GENOMIC DNA]</scope>
    <source>
        <strain evidence="22 23">DSM 7343</strain>
    </source>
</reference>
<dbReference type="Pfam" id="PF06750">
    <property type="entry name" value="A24_N_bact"/>
    <property type="match status" value="1"/>
</dbReference>
<evidence type="ECO:0000256" key="16">
    <source>
        <dbReference type="ARBA" id="ARBA00071870"/>
    </source>
</evidence>
<keyword evidence="9 18" id="KW-0812">Transmembrane</keyword>
<evidence type="ECO:0000256" key="8">
    <source>
        <dbReference type="ARBA" id="ARBA00022691"/>
    </source>
</evidence>
<feature type="transmembrane region" description="Helical" evidence="19">
    <location>
        <begin position="187"/>
        <end position="220"/>
    </location>
</feature>
<evidence type="ECO:0000313" key="23">
    <source>
        <dbReference type="Proteomes" id="UP000199409"/>
    </source>
</evidence>